<dbReference type="AlphaFoldDB" id="A0AAW2BSY7"/>
<keyword evidence="2" id="KW-1185">Reference proteome</keyword>
<evidence type="ECO:0000313" key="2">
    <source>
        <dbReference type="Proteomes" id="UP001459277"/>
    </source>
</evidence>
<comment type="caution">
    <text evidence="1">The sequence shown here is derived from an EMBL/GenBank/DDBJ whole genome shotgun (WGS) entry which is preliminary data.</text>
</comment>
<organism evidence="1 2">
    <name type="scientific">Lithocarpus litseifolius</name>
    <dbReference type="NCBI Taxonomy" id="425828"/>
    <lineage>
        <taxon>Eukaryota</taxon>
        <taxon>Viridiplantae</taxon>
        <taxon>Streptophyta</taxon>
        <taxon>Embryophyta</taxon>
        <taxon>Tracheophyta</taxon>
        <taxon>Spermatophyta</taxon>
        <taxon>Magnoliopsida</taxon>
        <taxon>eudicotyledons</taxon>
        <taxon>Gunneridae</taxon>
        <taxon>Pentapetalae</taxon>
        <taxon>rosids</taxon>
        <taxon>fabids</taxon>
        <taxon>Fagales</taxon>
        <taxon>Fagaceae</taxon>
        <taxon>Lithocarpus</taxon>
    </lineage>
</organism>
<proteinExistence type="predicted"/>
<gene>
    <name evidence="1" type="ORF">SO802_032116</name>
</gene>
<reference evidence="1 2" key="1">
    <citation type="submission" date="2024-01" db="EMBL/GenBank/DDBJ databases">
        <title>A telomere-to-telomere, gap-free genome of sweet tea (Lithocarpus litseifolius).</title>
        <authorList>
            <person name="Zhou J."/>
        </authorList>
    </citation>
    <scope>NUCLEOTIDE SEQUENCE [LARGE SCALE GENOMIC DNA]</scope>
    <source>
        <strain evidence="1">Zhou-2022a</strain>
        <tissue evidence="1">Leaf</tissue>
    </source>
</reference>
<accession>A0AAW2BSY7</accession>
<dbReference type="EMBL" id="JAZDWU010000011">
    <property type="protein sequence ID" value="KAK9987165.1"/>
    <property type="molecule type" value="Genomic_DNA"/>
</dbReference>
<protein>
    <submittedName>
        <fullName evidence="1">Uncharacterized protein</fullName>
    </submittedName>
</protein>
<name>A0AAW2BSY7_9ROSI</name>
<dbReference type="Proteomes" id="UP001459277">
    <property type="component" value="Unassembled WGS sequence"/>
</dbReference>
<evidence type="ECO:0000313" key="1">
    <source>
        <dbReference type="EMBL" id="KAK9987165.1"/>
    </source>
</evidence>
<sequence length="102" mass="11522">MMKTHEMELQWHWIGREKYNWPVQGYMIRPAGPSGTFLLIGRASEFIPISSIRDGVILSAVLWVFQLGFIFHTVHFGRRGLNEAVLGQITILVMGIGPKAQA</sequence>